<keyword evidence="2" id="KW-1185">Reference proteome</keyword>
<dbReference type="RefSeq" id="WP_111525905.1">
    <property type="nucleotide sequence ID" value="NZ_CP032364.1"/>
</dbReference>
<dbReference type="KEGG" id="lua:D4A81_03955"/>
<dbReference type="Gene3D" id="2.10.270.10">
    <property type="entry name" value="Cholin Binding"/>
    <property type="match status" value="1"/>
</dbReference>
<evidence type="ECO:0000313" key="2">
    <source>
        <dbReference type="Proteomes" id="UP000265562"/>
    </source>
</evidence>
<evidence type="ECO:0000313" key="1">
    <source>
        <dbReference type="EMBL" id="AYA99158.1"/>
    </source>
</evidence>
<dbReference type="Pfam" id="PF01473">
    <property type="entry name" value="Choline_bind_1"/>
    <property type="match status" value="2"/>
</dbReference>
<protein>
    <submittedName>
        <fullName evidence="1">Uncharacterized protein</fullName>
    </submittedName>
</protein>
<dbReference type="SUPFAM" id="SSF48452">
    <property type="entry name" value="TPR-like"/>
    <property type="match status" value="1"/>
</dbReference>
<accession>A0A385PYC0</accession>
<dbReference type="Gene3D" id="2.10.270.20">
    <property type="match status" value="1"/>
</dbReference>
<organism evidence="1 2">
    <name type="scientific">Lachnoanaerobaculum umeaense</name>
    <dbReference type="NCBI Taxonomy" id="617123"/>
    <lineage>
        <taxon>Bacteria</taxon>
        <taxon>Bacillati</taxon>
        <taxon>Bacillota</taxon>
        <taxon>Clostridia</taxon>
        <taxon>Lachnospirales</taxon>
        <taxon>Lachnospiraceae</taxon>
        <taxon>Lachnoanaerobaculum</taxon>
    </lineage>
</organism>
<dbReference type="Pfam" id="PF19127">
    <property type="entry name" value="Choline_bind_3"/>
    <property type="match status" value="1"/>
</dbReference>
<proteinExistence type="predicted"/>
<sequence>MKEIKIVAILAMVGMLLSACNSNITKLQEQFDLESKYTNELDYESTIESLNRAIKIDPQNIGAYKKLAEIYGKSGRVDEARDTLESALDIAGLSTKNENELNMRLKNLEFLVMVSEIPGEYDEIMEVELGNKYGYDIYYTIESKDNRLIAKDLKYTEPILLDEDGKYILKAYTIDKYGETHDEVVVNYIIKLPKGGVGKDSWEKVGDIYRYRGKNGKIVRGWQDIDGKWYYFGEDGAMLTSWQDINSKWYHFGEDGSMETGWKQIGDKWYYLLNTGELSIGWQDIDGKWYYFADNGEMKTDQYIDGYYIGADGVMTTEGTNTTIESSENTDYKKSYRDVLTKLYTKHELEGVYGYEADAVKGVSEFHEAKYTLMDITGDGKEELIIYVGMGMTGIYGIKNGKISVLLNTYIDDGCYILDNNSIVVTYRIHNTAPHTGPTNSGTGFVHYIYNQQNSKFEKYRDGEAINPESEEYNPEDSRYFNDLMSKVLMETWEGANIPVTPENIESLK</sequence>
<dbReference type="PROSITE" id="PS51170">
    <property type="entry name" value="CW"/>
    <property type="match status" value="4"/>
</dbReference>
<dbReference type="PROSITE" id="PS51257">
    <property type="entry name" value="PROKAR_LIPOPROTEIN"/>
    <property type="match status" value="1"/>
</dbReference>
<dbReference type="OrthoDB" id="4376109at2"/>
<dbReference type="InterPro" id="IPR019734">
    <property type="entry name" value="TPR_rpt"/>
</dbReference>
<dbReference type="PROSITE" id="PS50005">
    <property type="entry name" value="TPR"/>
    <property type="match status" value="1"/>
</dbReference>
<dbReference type="AlphaFoldDB" id="A0A385PYC0"/>
<dbReference type="Pfam" id="PF14559">
    <property type="entry name" value="TPR_19"/>
    <property type="match status" value="1"/>
</dbReference>
<dbReference type="Gene3D" id="1.25.40.10">
    <property type="entry name" value="Tetratricopeptide repeat domain"/>
    <property type="match status" value="1"/>
</dbReference>
<reference evidence="1 2" key="1">
    <citation type="submission" date="2018-09" db="EMBL/GenBank/DDBJ databases">
        <title>Genome sequencing of Lachnoanaerobaculum umeaense DSM 23576.</title>
        <authorList>
            <person name="Kook J.-K."/>
            <person name="Park S.-N."/>
            <person name="Lim Y.K."/>
        </authorList>
    </citation>
    <scope>NUCLEOTIDE SEQUENCE [LARGE SCALE GENOMIC DNA]</scope>
    <source>
        <strain evidence="2">DSM 23576 \ CCUG 58757</strain>
    </source>
</reference>
<dbReference type="Proteomes" id="UP000265562">
    <property type="component" value="Chromosome"/>
</dbReference>
<dbReference type="SUPFAM" id="SSF69360">
    <property type="entry name" value="Cell wall binding repeat"/>
    <property type="match status" value="1"/>
</dbReference>
<name>A0A385PYC0_9FIRM</name>
<gene>
    <name evidence="1" type="ORF">D4A81_03955</name>
</gene>
<dbReference type="InterPro" id="IPR018337">
    <property type="entry name" value="Cell_wall/Cho-bd_repeat"/>
</dbReference>
<dbReference type="EMBL" id="CP032364">
    <property type="protein sequence ID" value="AYA99158.1"/>
    <property type="molecule type" value="Genomic_DNA"/>
</dbReference>
<dbReference type="InterPro" id="IPR011990">
    <property type="entry name" value="TPR-like_helical_dom_sf"/>
</dbReference>